<evidence type="ECO:0000313" key="2">
    <source>
        <dbReference type="Proteomes" id="UP000188181"/>
    </source>
</evidence>
<reference evidence="2" key="1">
    <citation type="submission" date="2017-02" db="EMBL/GenBank/DDBJ databases">
        <title>Comparative genomics and description of representatives of a novel lineage of planctomycetes thriving in anoxic sediments.</title>
        <authorList>
            <person name="Spring S."/>
            <person name="Bunk B."/>
            <person name="Sproer C."/>
        </authorList>
    </citation>
    <scope>NUCLEOTIDE SEQUENCE [LARGE SCALE GENOMIC DNA]</scope>
    <source>
        <strain evidence="2">SM-Chi-D1</strain>
    </source>
</reference>
<dbReference type="EMBL" id="CP019646">
    <property type="protein sequence ID" value="AQQ72435.1"/>
    <property type="molecule type" value="Genomic_DNA"/>
</dbReference>
<proteinExistence type="predicted"/>
<gene>
    <name evidence="1" type="ORF">SMSP2_02819</name>
</gene>
<accession>A0A1Q2MI99</accession>
<dbReference type="AlphaFoldDB" id="A0A1Q2MI99"/>
<sequence>MASNKSNVRRRIGEPLTLPALEELGYIKKGFECLPGPMSADKWSGQYQIFISKGMTTLPTSPVGKVFISALSDSKEVNLKVESFLINENPGSEPTLHRTKAVLVCNNDPVCSLKDYSASIEFRTPEGKLIEALSHDVEARYRWGRCKCRAGKISVSNKVKGPLSSYWSLMHAARGLAEDELPEKAFSVFEDSGLIRSGQYLRLKECRELQTGSGNLRLKCCSRRGAGILPVEYWTDTQGRFIAMISSSLVYVFDSMAAEALPPAVEAQIQKMREE</sequence>
<organism evidence="1 2">
    <name type="scientific">Limihaloglobus sulfuriphilus</name>
    <dbReference type="NCBI Taxonomy" id="1851148"/>
    <lineage>
        <taxon>Bacteria</taxon>
        <taxon>Pseudomonadati</taxon>
        <taxon>Planctomycetota</taxon>
        <taxon>Phycisphaerae</taxon>
        <taxon>Sedimentisphaerales</taxon>
        <taxon>Sedimentisphaeraceae</taxon>
        <taxon>Limihaloglobus</taxon>
    </lineage>
</organism>
<protein>
    <submittedName>
        <fullName evidence="1">Uncharacterized protein</fullName>
    </submittedName>
</protein>
<keyword evidence="2" id="KW-1185">Reference proteome</keyword>
<dbReference type="KEGG" id="pbas:SMSP2_02819"/>
<dbReference type="STRING" id="1851148.SMSP2_02819"/>
<evidence type="ECO:0000313" key="1">
    <source>
        <dbReference type="EMBL" id="AQQ72435.1"/>
    </source>
</evidence>
<dbReference type="Proteomes" id="UP000188181">
    <property type="component" value="Chromosome"/>
</dbReference>
<name>A0A1Q2MI99_9BACT</name>
<dbReference type="RefSeq" id="WP_146684625.1">
    <property type="nucleotide sequence ID" value="NZ_CP019646.1"/>
</dbReference>